<keyword evidence="11" id="KW-1185">Reference proteome</keyword>
<evidence type="ECO:0000256" key="6">
    <source>
        <dbReference type="ARBA" id="ARBA00022989"/>
    </source>
</evidence>
<keyword evidence="6 9" id="KW-1133">Transmembrane helix</keyword>
<dbReference type="FunCoup" id="A0A0L0HM37">
    <property type="interactions" value="63"/>
</dbReference>
<dbReference type="RefSeq" id="XP_016610019.1">
    <property type="nucleotide sequence ID" value="XM_016750774.1"/>
</dbReference>
<dbReference type="GO" id="GO:0006465">
    <property type="term" value="P:signal peptide processing"/>
    <property type="evidence" value="ECO:0007669"/>
    <property type="project" value="InterPro"/>
</dbReference>
<dbReference type="Pfam" id="PF06645">
    <property type="entry name" value="SPC12"/>
    <property type="match status" value="1"/>
</dbReference>
<sequence length="105" mass="11873">MLDLDAKIDFEGQRLSERYLHLILTFSGIVSFLVGFALQSLQTTLYILLAGGIIASLVSIPPWPMYRSHPVKYLPKIEIPTDTDVEVKEGQKETGVWPVVKRLLF</sequence>
<evidence type="ECO:0000256" key="3">
    <source>
        <dbReference type="ARBA" id="ARBA00017059"/>
    </source>
</evidence>
<dbReference type="PANTHER" id="PTHR13202">
    <property type="entry name" value="MICROSOMAL SIGNAL PEPTIDASE 12 KDA SUBUNIT"/>
    <property type="match status" value="1"/>
</dbReference>
<keyword evidence="4 9" id="KW-0812">Transmembrane</keyword>
<keyword evidence="5" id="KW-0256">Endoplasmic reticulum</keyword>
<evidence type="ECO:0000256" key="8">
    <source>
        <dbReference type="ARBA" id="ARBA00045204"/>
    </source>
</evidence>
<gene>
    <name evidence="10" type="ORF">SPPG_02487</name>
</gene>
<feature type="transmembrane region" description="Helical" evidence="9">
    <location>
        <begin position="44"/>
        <end position="66"/>
    </location>
</feature>
<accession>A0A0L0HM37</accession>
<evidence type="ECO:0000256" key="2">
    <source>
        <dbReference type="ARBA" id="ARBA00005245"/>
    </source>
</evidence>
<evidence type="ECO:0000313" key="10">
    <source>
        <dbReference type="EMBL" id="KND01980.1"/>
    </source>
</evidence>
<organism evidence="10 11">
    <name type="scientific">Spizellomyces punctatus (strain DAOM BR117)</name>
    <dbReference type="NCBI Taxonomy" id="645134"/>
    <lineage>
        <taxon>Eukaryota</taxon>
        <taxon>Fungi</taxon>
        <taxon>Fungi incertae sedis</taxon>
        <taxon>Chytridiomycota</taxon>
        <taxon>Chytridiomycota incertae sedis</taxon>
        <taxon>Chytridiomycetes</taxon>
        <taxon>Spizellomycetales</taxon>
        <taxon>Spizellomycetaceae</taxon>
        <taxon>Spizellomyces</taxon>
    </lineage>
</organism>
<dbReference type="eggNOG" id="KOG4112">
    <property type="taxonomic scope" value="Eukaryota"/>
</dbReference>
<evidence type="ECO:0000256" key="4">
    <source>
        <dbReference type="ARBA" id="ARBA00022692"/>
    </source>
</evidence>
<dbReference type="AlphaFoldDB" id="A0A0L0HM37"/>
<feature type="transmembrane region" description="Helical" evidence="9">
    <location>
        <begin position="20"/>
        <end position="38"/>
    </location>
</feature>
<dbReference type="Proteomes" id="UP000053201">
    <property type="component" value="Unassembled WGS sequence"/>
</dbReference>
<comment type="similarity">
    <text evidence="2">Belongs to the SPCS1 family.</text>
</comment>
<proteinExistence type="inferred from homology"/>
<dbReference type="OrthoDB" id="263893at2759"/>
<dbReference type="EMBL" id="KQ257453">
    <property type="protein sequence ID" value="KND01980.1"/>
    <property type="molecule type" value="Genomic_DNA"/>
</dbReference>
<reference evidence="10 11" key="1">
    <citation type="submission" date="2009-08" db="EMBL/GenBank/DDBJ databases">
        <title>The Genome Sequence of Spizellomyces punctatus strain DAOM BR117.</title>
        <authorList>
            <consortium name="The Broad Institute Genome Sequencing Platform"/>
            <person name="Russ C."/>
            <person name="Cuomo C."/>
            <person name="Shea T."/>
            <person name="Young S.K."/>
            <person name="Zeng Q."/>
            <person name="Koehrsen M."/>
            <person name="Haas B."/>
            <person name="Borodovsky M."/>
            <person name="Guigo R."/>
            <person name="Alvarado L."/>
            <person name="Berlin A."/>
            <person name="Bochicchio J."/>
            <person name="Borenstein D."/>
            <person name="Chapman S."/>
            <person name="Chen Z."/>
            <person name="Engels R."/>
            <person name="Freedman E."/>
            <person name="Gellesch M."/>
            <person name="Goldberg J."/>
            <person name="Griggs A."/>
            <person name="Gujja S."/>
            <person name="Heiman D."/>
            <person name="Hepburn T."/>
            <person name="Howarth C."/>
            <person name="Jen D."/>
            <person name="Larson L."/>
            <person name="Lewis B."/>
            <person name="Mehta T."/>
            <person name="Park D."/>
            <person name="Pearson M."/>
            <person name="Roberts A."/>
            <person name="Saif S."/>
            <person name="Shenoy N."/>
            <person name="Sisk P."/>
            <person name="Stolte C."/>
            <person name="Sykes S."/>
            <person name="Thomson T."/>
            <person name="Walk T."/>
            <person name="White J."/>
            <person name="Yandava C."/>
            <person name="Burger G."/>
            <person name="Gray M.W."/>
            <person name="Holland P.W.H."/>
            <person name="King N."/>
            <person name="Lang F.B.F."/>
            <person name="Roger A.J."/>
            <person name="Ruiz-Trillo I."/>
            <person name="Lander E."/>
            <person name="Nusbaum C."/>
        </authorList>
    </citation>
    <scope>NUCLEOTIDE SEQUENCE [LARGE SCALE GENOMIC DNA]</scope>
    <source>
        <strain evidence="10 11">DAOM BR117</strain>
    </source>
</reference>
<comment type="function">
    <text evidence="8">Component of the signal peptidase complex (SPC) which catalyzes the cleavage of N-terminal signal sequences from nascent proteins as they are translocated into the lumen of the endoplasmic reticulum. Dispensable for SPC enzymatic activity.</text>
</comment>
<dbReference type="GO" id="GO:0005787">
    <property type="term" value="C:signal peptidase complex"/>
    <property type="evidence" value="ECO:0007669"/>
    <property type="project" value="InterPro"/>
</dbReference>
<evidence type="ECO:0000256" key="7">
    <source>
        <dbReference type="ARBA" id="ARBA00023136"/>
    </source>
</evidence>
<comment type="subcellular location">
    <subcellularLocation>
        <location evidence="1">Endoplasmic reticulum membrane</location>
        <topology evidence="1">Multi-pass membrane protein</topology>
    </subcellularLocation>
</comment>
<dbReference type="GeneID" id="27686068"/>
<dbReference type="VEuPathDB" id="FungiDB:SPPG_02487"/>
<evidence type="ECO:0000256" key="1">
    <source>
        <dbReference type="ARBA" id="ARBA00004477"/>
    </source>
</evidence>
<dbReference type="GO" id="GO:0045047">
    <property type="term" value="P:protein targeting to ER"/>
    <property type="evidence" value="ECO:0007669"/>
    <property type="project" value="TreeGrafter"/>
</dbReference>
<dbReference type="OMA" id="IHLTLWT"/>
<evidence type="ECO:0000313" key="11">
    <source>
        <dbReference type="Proteomes" id="UP000053201"/>
    </source>
</evidence>
<evidence type="ECO:0000256" key="5">
    <source>
        <dbReference type="ARBA" id="ARBA00022824"/>
    </source>
</evidence>
<name>A0A0L0HM37_SPIPD</name>
<dbReference type="PANTHER" id="PTHR13202:SF0">
    <property type="entry name" value="SIGNAL PEPTIDASE COMPLEX SUBUNIT 1"/>
    <property type="match status" value="1"/>
</dbReference>
<dbReference type="InParanoid" id="A0A0L0HM37"/>
<protein>
    <recommendedName>
        <fullName evidence="3">Signal peptidase complex subunit 1</fullName>
    </recommendedName>
</protein>
<dbReference type="STRING" id="645134.A0A0L0HM37"/>
<evidence type="ECO:0000256" key="9">
    <source>
        <dbReference type="SAM" id="Phobius"/>
    </source>
</evidence>
<dbReference type="InterPro" id="IPR009542">
    <property type="entry name" value="Spc1/SPCS1"/>
</dbReference>
<keyword evidence="7 9" id="KW-0472">Membrane</keyword>